<evidence type="ECO:0000259" key="1">
    <source>
        <dbReference type="PROSITE" id="PS50853"/>
    </source>
</evidence>
<feature type="domain" description="Fibronectin type-III" evidence="1">
    <location>
        <begin position="142"/>
        <end position="228"/>
    </location>
</feature>
<dbReference type="InterPro" id="IPR013320">
    <property type="entry name" value="ConA-like_dom_sf"/>
</dbReference>
<gene>
    <name evidence="2" type="ORF">ACFQ4B_36100</name>
</gene>
<dbReference type="InterPro" id="IPR036116">
    <property type="entry name" value="FN3_sf"/>
</dbReference>
<sequence>MEFDPSKPLKRVNGQIVPQVWDSVANDWVVLQGVGGAYRVQNAIDVSEEYFEGNGDLTKEFSKEMIGLVISNDSEPGTGGAASLSFTIHGVSRTVKAGEVYEGKFKPFTLITITSSVPWRAEALQSYYGASIDVPPPEDTTAPDDVTGLKTSNVTATSLTLSWVASASNDCIGYDIYRGSTLIGSVAGTVFNVTGLTQNTQYTFTVKAKDAVNNISIGTSITVTTEESVDTIPPIITASPAGGAYNAAQTVTLTANEPTTIYYTIDGSTPTMDSAVYLAPIAINLTATLKYFGRDTAGNISNVQTQDYLINIPDTTPPIITANPPGGTYPDAQLITLLANEPAAIYYTTDGSIPSMSSAVYSSPIQINESKTIKFIGKDTAGNVSSVQSAVYTIGTVPGYVNDSSLLLYQDKPAINQTIANKDIYFHGNEQFTAFVTVKLVPGASNAAAEFFSRSTPNAVLFGFTWQNKFRCTLTGKTGATTSFPQAVDPTVYSDFSAYYHVVIVRDSSKLYLYVNNNLVANLGVGSDFIIDDSTSPLLFGSTNNTPIFKNMGYYNRALSAAELTQNYNALK</sequence>
<protein>
    <submittedName>
        <fullName evidence="2">Chitobiase/beta-hexosaminidase C-terminal domain-containing protein</fullName>
    </submittedName>
</protein>
<dbReference type="Gene3D" id="2.60.40.10">
    <property type="entry name" value="Immunoglobulins"/>
    <property type="match status" value="1"/>
</dbReference>
<evidence type="ECO:0000313" key="2">
    <source>
        <dbReference type="EMBL" id="MFD1225514.1"/>
    </source>
</evidence>
<organism evidence="2 3">
    <name type="scientific">Paenibacillus vulneris</name>
    <dbReference type="NCBI Taxonomy" id="1133364"/>
    <lineage>
        <taxon>Bacteria</taxon>
        <taxon>Bacillati</taxon>
        <taxon>Bacillota</taxon>
        <taxon>Bacilli</taxon>
        <taxon>Bacillales</taxon>
        <taxon>Paenibacillaceae</taxon>
        <taxon>Paenibacillus</taxon>
    </lineage>
</organism>
<dbReference type="Pfam" id="PF13290">
    <property type="entry name" value="CHB_HEX_C_1"/>
    <property type="match status" value="2"/>
</dbReference>
<dbReference type="SMART" id="SM00060">
    <property type="entry name" value="FN3"/>
    <property type="match status" value="1"/>
</dbReference>
<evidence type="ECO:0000313" key="3">
    <source>
        <dbReference type="Proteomes" id="UP001597180"/>
    </source>
</evidence>
<dbReference type="EMBL" id="JBHTLU010000065">
    <property type="protein sequence ID" value="MFD1225514.1"/>
    <property type="molecule type" value="Genomic_DNA"/>
</dbReference>
<dbReference type="Pfam" id="PF00041">
    <property type="entry name" value="fn3"/>
    <property type="match status" value="1"/>
</dbReference>
<keyword evidence="3" id="KW-1185">Reference proteome</keyword>
<proteinExistence type="predicted"/>
<dbReference type="Pfam" id="PF13385">
    <property type="entry name" value="Laminin_G_3"/>
    <property type="match status" value="1"/>
</dbReference>
<dbReference type="SUPFAM" id="SSF49265">
    <property type="entry name" value="Fibronectin type III"/>
    <property type="match status" value="1"/>
</dbReference>
<dbReference type="InterPro" id="IPR003961">
    <property type="entry name" value="FN3_dom"/>
</dbReference>
<dbReference type="SUPFAM" id="SSF49899">
    <property type="entry name" value="Concanavalin A-like lectins/glucanases"/>
    <property type="match status" value="1"/>
</dbReference>
<dbReference type="Gene3D" id="2.60.120.200">
    <property type="match status" value="1"/>
</dbReference>
<dbReference type="InterPro" id="IPR059177">
    <property type="entry name" value="GH29D-like_dom"/>
</dbReference>
<dbReference type="CDD" id="cd00063">
    <property type="entry name" value="FN3"/>
    <property type="match status" value="1"/>
</dbReference>
<dbReference type="RefSeq" id="WP_345585084.1">
    <property type="nucleotide sequence ID" value="NZ_BAABJG010000002.1"/>
</dbReference>
<comment type="caution">
    <text evidence="2">The sequence shown here is derived from an EMBL/GenBank/DDBJ whole genome shotgun (WGS) entry which is preliminary data.</text>
</comment>
<dbReference type="Proteomes" id="UP001597180">
    <property type="component" value="Unassembled WGS sequence"/>
</dbReference>
<dbReference type="PROSITE" id="PS50853">
    <property type="entry name" value="FN3"/>
    <property type="match status" value="1"/>
</dbReference>
<name>A0ABW3V0X9_9BACL</name>
<dbReference type="InterPro" id="IPR013783">
    <property type="entry name" value="Ig-like_fold"/>
</dbReference>
<accession>A0ABW3V0X9</accession>
<reference evidence="3" key="1">
    <citation type="journal article" date="2019" name="Int. J. Syst. Evol. Microbiol.">
        <title>The Global Catalogue of Microorganisms (GCM) 10K type strain sequencing project: providing services to taxonomists for standard genome sequencing and annotation.</title>
        <authorList>
            <consortium name="The Broad Institute Genomics Platform"/>
            <consortium name="The Broad Institute Genome Sequencing Center for Infectious Disease"/>
            <person name="Wu L."/>
            <person name="Ma J."/>
        </authorList>
    </citation>
    <scope>NUCLEOTIDE SEQUENCE [LARGE SCALE GENOMIC DNA]</scope>
    <source>
        <strain evidence="3">CCUG 53270</strain>
    </source>
</reference>